<feature type="transmembrane region" description="Helical" evidence="1">
    <location>
        <begin position="475"/>
        <end position="495"/>
    </location>
</feature>
<evidence type="ECO:0008006" key="4">
    <source>
        <dbReference type="Google" id="ProtNLM"/>
    </source>
</evidence>
<feature type="transmembrane region" description="Helical" evidence="1">
    <location>
        <begin position="186"/>
        <end position="216"/>
    </location>
</feature>
<keyword evidence="3" id="KW-1185">Reference proteome</keyword>
<dbReference type="Proteomes" id="UP000604737">
    <property type="component" value="Unassembled WGS sequence"/>
</dbReference>
<organism evidence="2 3">
    <name type="scientific">Jeongeupia chitinilytica</name>
    <dbReference type="NCBI Taxonomy" id="1041641"/>
    <lineage>
        <taxon>Bacteria</taxon>
        <taxon>Pseudomonadati</taxon>
        <taxon>Pseudomonadota</taxon>
        <taxon>Betaproteobacteria</taxon>
        <taxon>Neisseriales</taxon>
        <taxon>Chitinibacteraceae</taxon>
        <taxon>Jeongeupia</taxon>
    </lineage>
</organism>
<dbReference type="RefSeq" id="WP_189461917.1">
    <property type="nucleotide sequence ID" value="NZ_BMYO01000009.1"/>
</dbReference>
<keyword evidence="1" id="KW-0812">Transmembrane</keyword>
<reference evidence="3" key="1">
    <citation type="journal article" date="2019" name="Int. J. Syst. Evol. Microbiol.">
        <title>The Global Catalogue of Microorganisms (GCM) 10K type strain sequencing project: providing services to taxonomists for standard genome sequencing and annotation.</title>
        <authorList>
            <consortium name="The Broad Institute Genomics Platform"/>
            <consortium name="The Broad Institute Genome Sequencing Center for Infectious Disease"/>
            <person name="Wu L."/>
            <person name="Ma J."/>
        </authorList>
    </citation>
    <scope>NUCLEOTIDE SEQUENCE [LARGE SCALE GENOMIC DNA]</scope>
    <source>
        <strain evidence="3">KCTC 23701</strain>
    </source>
</reference>
<feature type="transmembrane region" description="Helical" evidence="1">
    <location>
        <begin position="139"/>
        <end position="165"/>
    </location>
</feature>
<sequence length="516" mass="54593">MKSASLRLYKQLHTWSGIIAGFALFIAFYAGAITVFHEELAVWQTPAMRQATVERIDDAGARIAAFHAAHPELKGQFAMMLPSAHDPALTAWWFDAPAGAWQHRALAEIGRGSAVAPQSDLAEFVNTLHFSLGLPVAGIWVMGIVSLLYGLALVSGLIVHLPVLLKDLYALRPGANLKRFWQDAHNVIGVLSLPFHVMFAITGALFCLYGFVFAVFDQGVAGGRLAGEFETATSAAVTRAPAGRPAAMLSPVALLEKIHAVAPDMEANWLRFINYGDRNATVEIRGASPGTLGPYGGIGLDMVTGDVLKLEVPGQRTVNQAVLGGAYGVHFGSFGGVLVQWLYFVLGLGGAFLFYSGNLLWIEARRKRQTPAQPLKARRMAQATAGVCIGSCAAISAAFVATMAAHAAGADPAVWARAACFATFALLLGWSFRRPPAQAAIDLLNAAAVLSAAIPLANGIATGDHLFVTAARGEWAVFGVDAMGLVLAAGFVALARACRRRARQGQPNSVWTLAAA</sequence>
<feature type="transmembrane region" description="Helical" evidence="1">
    <location>
        <begin position="12"/>
        <end position="36"/>
    </location>
</feature>
<gene>
    <name evidence="2" type="ORF">GCM10007350_32010</name>
</gene>
<keyword evidence="1" id="KW-1133">Transmembrane helix</keyword>
<accession>A0ABQ3H5Y1</accession>
<dbReference type="PANTHER" id="PTHR34219">
    <property type="entry name" value="IRON-REGULATED INNER MEMBRANE PROTEIN-RELATED"/>
    <property type="match status" value="1"/>
</dbReference>
<evidence type="ECO:0000256" key="1">
    <source>
        <dbReference type="SAM" id="Phobius"/>
    </source>
</evidence>
<name>A0ABQ3H5Y1_9NEIS</name>
<proteinExistence type="predicted"/>
<dbReference type="EMBL" id="BMYO01000009">
    <property type="protein sequence ID" value="GHD67799.1"/>
    <property type="molecule type" value="Genomic_DNA"/>
</dbReference>
<keyword evidence="1" id="KW-0472">Membrane</keyword>
<evidence type="ECO:0000313" key="2">
    <source>
        <dbReference type="EMBL" id="GHD67799.1"/>
    </source>
</evidence>
<feature type="transmembrane region" description="Helical" evidence="1">
    <location>
        <begin position="341"/>
        <end position="362"/>
    </location>
</feature>
<protein>
    <recommendedName>
        <fullName evidence="4">PepSY domain-containing protein</fullName>
    </recommendedName>
</protein>
<dbReference type="PANTHER" id="PTHR34219:SF9">
    <property type="entry name" value="IRON-REGULATED INNER MEMBRANE PROTEIN"/>
    <property type="match status" value="1"/>
</dbReference>
<feature type="transmembrane region" description="Helical" evidence="1">
    <location>
        <begin position="414"/>
        <end position="432"/>
    </location>
</feature>
<dbReference type="InterPro" id="IPR005625">
    <property type="entry name" value="PepSY-ass_TM"/>
</dbReference>
<feature type="transmembrane region" description="Helical" evidence="1">
    <location>
        <begin position="383"/>
        <end position="408"/>
    </location>
</feature>
<dbReference type="Pfam" id="PF03929">
    <property type="entry name" value="PepSY_TM"/>
    <property type="match status" value="1"/>
</dbReference>
<evidence type="ECO:0000313" key="3">
    <source>
        <dbReference type="Proteomes" id="UP000604737"/>
    </source>
</evidence>
<feature type="transmembrane region" description="Helical" evidence="1">
    <location>
        <begin position="444"/>
        <end position="463"/>
    </location>
</feature>
<comment type="caution">
    <text evidence="2">The sequence shown here is derived from an EMBL/GenBank/DDBJ whole genome shotgun (WGS) entry which is preliminary data.</text>
</comment>